<sequence>MKKTINIFLLIISFVVLQNCDEDQFESSLNYVSFGDTTYSTGVDVGGSNTIDVYVYTSSKVSSDVTFNIEADASGAADGSYSIPTSVTVPSGSNEGKFTLTLSDVDLGIGINRIELSFTDVTSGYDNGGSTTVEYIQNCTEVTGTLDFVFDTFSDETSWEITDALGGVVLSGGPYARSAGTASESLTLCSGRDYTLTIFDAFGDGMFDGANLGSYTLSIDGEVKISNDGEFDAEVSTAFDTK</sequence>
<protein>
    <recommendedName>
        <fullName evidence="3">Calx-beta domain-containing protein</fullName>
    </recommendedName>
</protein>
<evidence type="ECO:0008006" key="3">
    <source>
        <dbReference type="Google" id="ProtNLM"/>
    </source>
</evidence>
<organism evidence="1 2">
    <name type="scientific">Aestuariibaculum marinum</name>
    <dbReference type="NCBI Taxonomy" id="2683592"/>
    <lineage>
        <taxon>Bacteria</taxon>
        <taxon>Pseudomonadati</taxon>
        <taxon>Bacteroidota</taxon>
        <taxon>Flavobacteriia</taxon>
        <taxon>Flavobacteriales</taxon>
        <taxon>Flavobacteriaceae</taxon>
    </lineage>
</organism>
<evidence type="ECO:0000313" key="2">
    <source>
        <dbReference type="Proteomes" id="UP000621516"/>
    </source>
</evidence>
<reference evidence="1 2" key="1">
    <citation type="journal article" date="2018" name="J. Microbiol.">
        <title>Aestuariibaculum marinum sp. nov., a marine bacterium isolated from seawater in South Korea.</title>
        <authorList>
            <person name="Choi J."/>
            <person name="Lee D."/>
            <person name="Jang J.H."/>
            <person name="Cha S."/>
            <person name="Seo T."/>
        </authorList>
    </citation>
    <scope>NUCLEOTIDE SEQUENCE [LARGE SCALE GENOMIC DNA]</scope>
    <source>
        <strain evidence="1 2">IP7</strain>
    </source>
</reference>
<evidence type="ECO:0000313" key="1">
    <source>
        <dbReference type="EMBL" id="MBD0824167.1"/>
    </source>
</evidence>
<comment type="caution">
    <text evidence="1">The sequence shown here is derived from an EMBL/GenBank/DDBJ whole genome shotgun (WGS) entry which is preliminary data.</text>
</comment>
<proteinExistence type="predicted"/>
<name>A0A8J6PWC0_9FLAO</name>
<dbReference type="EMBL" id="JACVXD010000004">
    <property type="protein sequence ID" value="MBD0824167.1"/>
    <property type="molecule type" value="Genomic_DNA"/>
</dbReference>
<dbReference type="Proteomes" id="UP000621516">
    <property type="component" value="Unassembled WGS sequence"/>
</dbReference>
<dbReference type="RefSeq" id="WP_188223477.1">
    <property type="nucleotide sequence ID" value="NZ_JACVXD010000004.1"/>
</dbReference>
<accession>A0A8J6PWC0</accession>
<dbReference type="AlphaFoldDB" id="A0A8J6PWC0"/>
<keyword evidence="2" id="KW-1185">Reference proteome</keyword>
<gene>
    <name evidence="1" type="ORF">ICJ85_09050</name>
</gene>